<reference evidence="2 3" key="1">
    <citation type="journal article" date="2017" name="ISME J.">
        <title>Potential for microbial H2 and metal transformations associated with novel bacteria and archaea in deep terrestrial subsurface sediments.</title>
        <authorList>
            <person name="Hernsdorf A.W."/>
            <person name="Amano Y."/>
            <person name="Miyakawa K."/>
            <person name="Ise K."/>
            <person name="Suzuki Y."/>
            <person name="Anantharaman K."/>
            <person name="Probst A."/>
            <person name="Burstein D."/>
            <person name="Thomas B.C."/>
            <person name="Banfield J.F."/>
        </authorList>
    </citation>
    <scope>NUCLEOTIDE SEQUENCE [LARGE SCALE GENOMIC DNA]</scope>
    <source>
        <strain evidence="2">HGW-Wallbacteria-1</strain>
    </source>
</reference>
<evidence type="ECO:0000313" key="2">
    <source>
        <dbReference type="EMBL" id="PKK90282.1"/>
    </source>
</evidence>
<dbReference type="EMBL" id="PGXC01000006">
    <property type="protein sequence ID" value="PKK90282.1"/>
    <property type="molecule type" value="Genomic_DNA"/>
</dbReference>
<accession>A0A2N1PPS2</accession>
<sequence>MTRRNTENCGSSDAQGCILAVFRDKICYIKMEGFIKYLLSHEFDAFVEQSMKARNECRYVVDLSRVTGIDSTSLGIISKLARLTGQHEYKPVIFSPGDDVAPVLKSMGFEKYFSILSEADSSFHLPEESEYEIISPLPGRARELSRRVLREAHFALTEMNESLKDEFRSVLDGLKDY</sequence>
<comment type="caution">
    <text evidence="2">The sequence shown here is derived from an EMBL/GenBank/DDBJ whole genome shotgun (WGS) entry which is preliminary data.</text>
</comment>
<evidence type="ECO:0000259" key="1">
    <source>
        <dbReference type="PROSITE" id="PS50801"/>
    </source>
</evidence>
<feature type="domain" description="STAS" evidence="1">
    <location>
        <begin position="29"/>
        <end position="109"/>
    </location>
</feature>
<dbReference type="Pfam" id="PF01740">
    <property type="entry name" value="STAS"/>
    <property type="match status" value="1"/>
</dbReference>
<dbReference type="AlphaFoldDB" id="A0A2N1PPS2"/>
<dbReference type="InterPro" id="IPR036513">
    <property type="entry name" value="STAS_dom_sf"/>
</dbReference>
<protein>
    <recommendedName>
        <fullName evidence="1">STAS domain-containing protein</fullName>
    </recommendedName>
</protein>
<dbReference type="Proteomes" id="UP000233256">
    <property type="component" value="Unassembled WGS sequence"/>
</dbReference>
<organism evidence="2 3">
    <name type="scientific">Candidatus Wallbacteria bacterium HGW-Wallbacteria-1</name>
    <dbReference type="NCBI Taxonomy" id="2013854"/>
    <lineage>
        <taxon>Bacteria</taxon>
        <taxon>Candidatus Walliibacteriota</taxon>
    </lineage>
</organism>
<proteinExistence type="predicted"/>
<dbReference type="InterPro" id="IPR002645">
    <property type="entry name" value="STAS_dom"/>
</dbReference>
<dbReference type="SUPFAM" id="SSF52091">
    <property type="entry name" value="SpoIIaa-like"/>
    <property type="match status" value="1"/>
</dbReference>
<gene>
    <name evidence="2" type="ORF">CVV64_09965</name>
</gene>
<dbReference type="CDD" id="cd07043">
    <property type="entry name" value="STAS_anti-anti-sigma_factors"/>
    <property type="match status" value="1"/>
</dbReference>
<name>A0A2N1PPS2_9BACT</name>
<dbReference type="Gene3D" id="3.30.750.24">
    <property type="entry name" value="STAS domain"/>
    <property type="match status" value="1"/>
</dbReference>
<evidence type="ECO:0000313" key="3">
    <source>
        <dbReference type="Proteomes" id="UP000233256"/>
    </source>
</evidence>
<dbReference type="PROSITE" id="PS50801">
    <property type="entry name" value="STAS"/>
    <property type="match status" value="1"/>
</dbReference>